<dbReference type="EMBL" id="AOIB01000017">
    <property type="protein sequence ID" value="ELY58881.1"/>
    <property type="molecule type" value="Genomic_DNA"/>
</dbReference>
<name>L9XBR0_9EURY</name>
<dbReference type="GO" id="GO:0016757">
    <property type="term" value="F:glycosyltransferase activity"/>
    <property type="evidence" value="ECO:0007669"/>
    <property type="project" value="InterPro"/>
</dbReference>
<proteinExistence type="predicted"/>
<dbReference type="STRING" id="1227497.C491_08088"/>
<accession>L9XBR0</accession>
<dbReference type="PANTHER" id="PTHR12526">
    <property type="entry name" value="GLYCOSYLTRANSFERASE"/>
    <property type="match status" value="1"/>
</dbReference>
<reference evidence="3 4" key="1">
    <citation type="journal article" date="2014" name="PLoS Genet.">
        <title>Phylogenetically driven sequencing of extremely halophilic archaea reveals strategies for static and dynamic osmo-response.</title>
        <authorList>
            <person name="Becker E.A."/>
            <person name="Seitzer P.M."/>
            <person name="Tritt A."/>
            <person name="Larsen D."/>
            <person name="Krusor M."/>
            <person name="Yao A.I."/>
            <person name="Wu D."/>
            <person name="Madern D."/>
            <person name="Eisen J.A."/>
            <person name="Darling A.E."/>
            <person name="Facciotti M.T."/>
        </authorList>
    </citation>
    <scope>NUCLEOTIDE SEQUENCE [LARGE SCALE GENOMIC DNA]</scope>
    <source>
        <strain evidence="3 4">DSM 10524</strain>
    </source>
</reference>
<dbReference type="Proteomes" id="UP000011688">
    <property type="component" value="Unassembled WGS sequence"/>
</dbReference>
<organism evidence="3 4">
    <name type="scientific">Natronococcus amylolyticus DSM 10524</name>
    <dbReference type="NCBI Taxonomy" id="1227497"/>
    <lineage>
        <taxon>Archaea</taxon>
        <taxon>Methanobacteriati</taxon>
        <taxon>Methanobacteriota</taxon>
        <taxon>Stenosarchaea group</taxon>
        <taxon>Halobacteria</taxon>
        <taxon>Halobacteriales</taxon>
        <taxon>Natrialbaceae</taxon>
        <taxon>Natronococcus</taxon>
    </lineage>
</organism>
<dbReference type="RefSeq" id="WP_005555095.1">
    <property type="nucleotide sequence ID" value="NZ_AOIB01000017.1"/>
</dbReference>
<gene>
    <name evidence="3" type="ORF">C491_08088</name>
</gene>
<keyword evidence="4" id="KW-1185">Reference proteome</keyword>
<dbReference type="Pfam" id="PF00534">
    <property type="entry name" value="Glycos_transf_1"/>
    <property type="match status" value="1"/>
</dbReference>
<keyword evidence="3" id="KW-0808">Transferase</keyword>
<evidence type="ECO:0000259" key="1">
    <source>
        <dbReference type="Pfam" id="PF00534"/>
    </source>
</evidence>
<dbReference type="CDD" id="cd03801">
    <property type="entry name" value="GT4_PimA-like"/>
    <property type="match status" value="1"/>
</dbReference>
<dbReference type="InterPro" id="IPR001296">
    <property type="entry name" value="Glyco_trans_1"/>
</dbReference>
<dbReference type="InterPro" id="IPR028098">
    <property type="entry name" value="Glyco_trans_4-like_N"/>
</dbReference>
<dbReference type="Gene3D" id="3.40.50.2000">
    <property type="entry name" value="Glycogen Phosphorylase B"/>
    <property type="match status" value="2"/>
</dbReference>
<feature type="domain" description="Glycosyltransferase subfamily 4-like N-terminal" evidence="2">
    <location>
        <begin position="33"/>
        <end position="141"/>
    </location>
</feature>
<protein>
    <submittedName>
        <fullName evidence="3">Group 1 glycosyl transferase</fullName>
    </submittedName>
</protein>
<dbReference type="AlphaFoldDB" id="L9XBR0"/>
<sequence length="329" mass="36736">MHVLHLITTTRSFFEQQISVLENRGIDCTVVGVPGDYTAESPRTPIDYLRFHPKVLSHIWADDYDIVHGHYGLVAPFALAQPRRPVVLSLWGTDLMSDMGWLETISRYGARFADATIVPSPAMSRELDVDHVEIPFGIDTELFRPIPREDARERVGWDEDERIALFPYDPDRSEKDYPRAERIADRADADLEVRTIDGVPYGEMPYYMNASDLLLVTSEREAGPMAVKEAAACNIPVVSTDVGFVDETIGGLENCVVSDDDRELAAGLESVLAGSGRSNGREAIDGLSLESMGDRLVECYRAVLEDRGRDATELSLERTDDREETYHGI</sequence>
<evidence type="ECO:0000259" key="2">
    <source>
        <dbReference type="Pfam" id="PF13439"/>
    </source>
</evidence>
<evidence type="ECO:0000313" key="4">
    <source>
        <dbReference type="Proteomes" id="UP000011688"/>
    </source>
</evidence>
<dbReference type="SUPFAM" id="SSF53756">
    <property type="entry name" value="UDP-Glycosyltransferase/glycogen phosphorylase"/>
    <property type="match status" value="1"/>
</dbReference>
<dbReference type="PATRIC" id="fig|1227497.3.peg.1668"/>
<feature type="domain" description="Glycosyl transferase family 1" evidence="1">
    <location>
        <begin position="181"/>
        <end position="275"/>
    </location>
</feature>
<comment type="caution">
    <text evidence="3">The sequence shown here is derived from an EMBL/GenBank/DDBJ whole genome shotgun (WGS) entry which is preliminary data.</text>
</comment>
<dbReference type="OrthoDB" id="193395at2157"/>
<dbReference type="eggNOG" id="arCOG01411">
    <property type="taxonomic scope" value="Archaea"/>
</dbReference>
<dbReference type="PANTHER" id="PTHR12526:SF637">
    <property type="entry name" value="GLYCOSYLTRANSFERASE EPSF-RELATED"/>
    <property type="match status" value="1"/>
</dbReference>
<evidence type="ECO:0000313" key="3">
    <source>
        <dbReference type="EMBL" id="ELY58881.1"/>
    </source>
</evidence>
<dbReference type="Pfam" id="PF13439">
    <property type="entry name" value="Glyco_transf_4"/>
    <property type="match status" value="1"/>
</dbReference>